<dbReference type="Proteomes" id="UP000008144">
    <property type="component" value="Unassembled WGS sequence"/>
</dbReference>
<keyword evidence="3" id="KW-1185">Reference proteome</keyword>
<feature type="region of interest" description="Disordered" evidence="1">
    <location>
        <begin position="1"/>
        <end position="46"/>
    </location>
</feature>
<evidence type="ECO:0000256" key="1">
    <source>
        <dbReference type="SAM" id="MobiDB-lite"/>
    </source>
</evidence>
<protein>
    <submittedName>
        <fullName evidence="2">Protein SSUH2 homolog</fullName>
    </submittedName>
</protein>
<evidence type="ECO:0000313" key="2">
    <source>
        <dbReference type="Ensembl" id="ENSCINP00000014218.3"/>
    </source>
</evidence>
<dbReference type="PANTHER" id="PTHR48465:SF1">
    <property type="entry name" value="PROTEIN SSUH2 HOMOLOG"/>
    <property type="match status" value="1"/>
</dbReference>
<dbReference type="AlphaFoldDB" id="F6WAK8"/>
<dbReference type="InParanoid" id="F6WAK8"/>
<dbReference type="InterPro" id="IPR052789">
    <property type="entry name" value="SSUH2_homolog"/>
</dbReference>
<accession>F6WAK8</accession>
<dbReference type="OMA" id="KECHRCH"/>
<proteinExistence type="predicted"/>
<name>F6WAK8_CIOIN</name>
<feature type="compositionally biased region" description="Basic and acidic residues" evidence="1">
    <location>
        <begin position="25"/>
        <end position="35"/>
    </location>
</feature>
<gene>
    <name evidence="2" type="primary">LOC100176883</name>
</gene>
<dbReference type="GeneTree" id="ENSGT00940000167467"/>
<reference evidence="2" key="3">
    <citation type="submission" date="2025-09" db="UniProtKB">
        <authorList>
            <consortium name="Ensembl"/>
        </authorList>
    </citation>
    <scope>IDENTIFICATION</scope>
</reference>
<dbReference type="Ensembl" id="ENSCINT00000014218.3">
    <property type="protein sequence ID" value="ENSCINP00000014218.3"/>
    <property type="gene ID" value="ENSCING00000006922.3"/>
</dbReference>
<reference evidence="3" key="1">
    <citation type="journal article" date="2002" name="Science">
        <title>The draft genome of Ciona intestinalis: insights into chordate and vertebrate origins.</title>
        <authorList>
            <person name="Dehal P."/>
            <person name="Satou Y."/>
            <person name="Campbell R.K."/>
            <person name="Chapman J."/>
            <person name="Degnan B."/>
            <person name="De Tomaso A."/>
            <person name="Davidson B."/>
            <person name="Di Gregorio A."/>
            <person name="Gelpke M."/>
            <person name="Goodstein D.M."/>
            <person name="Harafuji N."/>
            <person name="Hastings K.E."/>
            <person name="Ho I."/>
            <person name="Hotta K."/>
            <person name="Huang W."/>
            <person name="Kawashima T."/>
            <person name="Lemaire P."/>
            <person name="Martinez D."/>
            <person name="Meinertzhagen I.A."/>
            <person name="Necula S."/>
            <person name="Nonaka M."/>
            <person name="Putnam N."/>
            <person name="Rash S."/>
            <person name="Saiga H."/>
            <person name="Satake M."/>
            <person name="Terry A."/>
            <person name="Yamada L."/>
            <person name="Wang H.G."/>
            <person name="Awazu S."/>
            <person name="Azumi K."/>
            <person name="Boore J."/>
            <person name="Branno M."/>
            <person name="Chin-Bow S."/>
            <person name="DeSantis R."/>
            <person name="Doyle S."/>
            <person name="Francino P."/>
            <person name="Keys D.N."/>
            <person name="Haga S."/>
            <person name="Hayashi H."/>
            <person name="Hino K."/>
            <person name="Imai K.S."/>
            <person name="Inaba K."/>
            <person name="Kano S."/>
            <person name="Kobayashi K."/>
            <person name="Kobayashi M."/>
            <person name="Lee B.I."/>
            <person name="Makabe K.W."/>
            <person name="Manohar C."/>
            <person name="Matassi G."/>
            <person name="Medina M."/>
            <person name="Mochizuki Y."/>
            <person name="Mount S."/>
            <person name="Morishita T."/>
            <person name="Miura S."/>
            <person name="Nakayama A."/>
            <person name="Nishizaka S."/>
            <person name="Nomoto H."/>
            <person name="Ohta F."/>
            <person name="Oishi K."/>
            <person name="Rigoutsos I."/>
            <person name="Sano M."/>
            <person name="Sasaki A."/>
            <person name="Sasakura Y."/>
            <person name="Shoguchi E."/>
            <person name="Shin-i T."/>
            <person name="Spagnuolo A."/>
            <person name="Stainier D."/>
            <person name="Suzuki M.M."/>
            <person name="Tassy O."/>
            <person name="Takatori N."/>
            <person name="Tokuoka M."/>
            <person name="Yagi K."/>
            <person name="Yoshizaki F."/>
            <person name="Wada S."/>
            <person name="Zhang C."/>
            <person name="Hyatt P.D."/>
            <person name="Larimer F."/>
            <person name="Detter C."/>
            <person name="Doggett N."/>
            <person name="Glavina T."/>
            <person name="Hawkins T."/>
            <person name="Richardson P."/>
            <person name="Lucas S."/>
            <person name="Kohara Y."/>
            <person name="Levine M."/>
            <person name="Satoh N."/>
            <person name="Rokhsar D.S."/>
        </authorList>
    </citation>
    <scope>NUCLEOTIDE SEQUENCE [LARGE SCALE GENOMIC DNA]</scope>
</reference>
<reference evidence="2" key="2">
    <citation type="submission" date="2025-08" db="UniProtKB">
        <authorList>
            <consortium name="Ensembl"/>
        </authorList>
    </citation>
    <scope>IDENTIFICATION</scope>
</reference>
<organism evidence="2 3">
    <name type="scientific">Ciona intestinalis</name>
    <name type="common">Transparent sea squirt</name>
    <name type="synonym">Ascidia intestinalis</name>
    <dbReference type="NCBI Taxonomy" id="7719"/>
    <lineage>
        <taxon>Eukaryota</taxon>
        <taxon>Metazoa</taxon>
        <taxon>Chordata</taxon>
        <taxon>Tunicata</taxon>
        <taxon>Ascidiacea</taxon>
        <taxon>Phlebobranchia</taxon>
        <taxon>Cionidae</taxon>
        <taxon>Ciona</taxon>
    </lineage>
</organism>
<sequence length="188" mass="21287">MTIPDRISRKTRRRRHVITPLPSDRGSEQIHRNDTSRPTSDVTDVEENEATKTCICLNLPKLSKEQAQSELLEHIEAQCCYNKKVAKQLDICDVIMTSAWQYRLETVRESRVVVDEEEPYNGEKVDGPRRGQAPLNKWDIDVTVTSSNTAKKRIPHTSERRSCVSCQGNGTTTCGYCTGNGKLPCYNC</sequence>
<evidence type="ECO:0000313" key="3">
    <source>
        <dbReference type="Proteomes" id="UP000008144"/>
    </source>
</evidence>
<dbReference type="PANTHER" id="PTHR48465">
    <property type="entry name" value="PROTEIN SSUH2 HOMOLOG"/>
    <property type="match status" value="1"/>
</dbReference>
<dbReference type="HOGENOM" id="CLU_1444059_0_0_1"/>